<evidence type="ECO:0000256" key="1">
    <source>
        <dbReference type="SAM" id="MobiDB-lite"/>
    </source>
</evidence>
<dbReference type="Proteomes" id="UP000001116">
    <property type="component" value="Plasmid pKRAD01"/>
</dbReference>
<dbReference type="HOGENOM" id="CLU_879352_0_0_11"/>
<organism evidence="2 3">
    <name type="scientific">Kineococcus radiotolerans (strain ATCC BAA-149 / DSM 14245 / SRS30216)</name>
    <dbReference type="NCBI Taxonomy" id="266940"/>
    <lineage>
        <taxon>Bacteria</taxon>
        <taxon>Bacillati</taxon>
        <taxon>Actinomycetota</taxon>
        <taxon>Actinomycetes</taxon>
        <taxon>Kineosporiales</taxon>
        <taxon>Kineosporiaceae</taxon>
        <taxon>Kineococcus</taxon>
    </lineage>
</organism>
<dbReference type="RefSeq" id="WP_012001935.1">
    <property type="nucleotide sequence ID" value="NC_009806.1"/>
</dbReference>
<reference evidence="3" key="1">
    <citation type="journal article" date="2008" name="PLoS ONE">
        <title>Survival in nuclear waste, extreme resistance, and potential applications gleaned from the genome sequence of Kineococcus radiotolerans SRS30216.</title>
        <authorList>
            <person name="Bagwell C.E."/>
            <person name="Bhat S."/>
            <person name="Hawkins G.M."/>
            <person name="Smith B.W."/>
            <person name="Biswas T."/>
            <person name="Hoover T.R."/>
            <person name="Saunders E."/>
            <person name="Han C.S."/>
            <person name="Tsodikov O.V."/>
            <person name="Shimkets L.J."/>
        </authorList>
    </citation>
    <scope>NUCLEOTIDE SEQUENCE [LARGE SCALE GENOMIC DNA]</scope>
    <source>
        <strain evidence="3">ATCC BAA-149 / DSM 14245 / SRS30216</strain>
    </source>
</reference>
<protein>
    <submittedName>
        <fullName evidence="2">Uncharacterized protein</fullName>
    </submittedName>
</protein>
<feature type="region of interest" description="Disordered" evidence="1">
    <location>
        <begin position="1"/>
        <end position="81"/>
    </location>
</feature>
<feature type="compositionally biased region" description="Low complexity" evidence="1">
    <location>
        <begin position="28"/>
        <end position="37"/>
    </location>
</feature>
<dbReference type="OrthoDB" id="9992902at2"/>
<keyword evidence="3" id="KW-1185">Reference proteome</keyword>
<evidence type="ECO:0000313" key="2">
    <source>
        <dbReference type="EMBL" id="ABS06087.1"/>
    </source>
</evidence>
<feature type="compositionally biased region" description="Acidic residues" evidence="1">
    <location>
        <begin position="45"/>
        <end position="64"/>
    </location>
</feature>
<keyword evidence="2" id="KW-0614">Plasmid</keyword>
<sequence length="316" mass="32476">MQPITARTDRRRTRPLAASDPDPDDFPDASSPNASASDARRLESDDLLAELPEDDLSDEDDRDDGDGGHDGDDVEGPERAVPGRSVLLPSCAAALLAVVGALCLLPVPLPWEAPTPAATSTTATERQATTPPTGNVEGGSASSPAPPALTTTAGAPHPVLPPAASTTDSVAPSPPTPAAGEDASSIPTPEDTLAGPVSDQVLQDLLNSSLPRDRAITDPALLGSTDGQELLEVAWQALASDVEAGGWTQPHQQAHAVLRTGRDDTQDLPIVVDVVVMWAALDGQGERTERELSTVRVSKGSGSWAPGKITTASDGS</sequence>
<gene>
    <name evidence="2" type="ordered locus">Krad_4628</name>
</gene>
<dbReference type="KEGG" id="kra:Krad_4628"/>
<accession>A6WGZ8</accession>
<feature type="region of interest" description="Disordered" evidence="1">
    <location>
        <begin position="116"/>
        <end position="195"/>
    </location>
</feature>
<name>A6WGZ8_KINRD</name>
<dbReference type="AlphaFoldDB" id="A6WGZ8"/>
<feature type="region of interest" description="Disordered" evidence="1">
    <location>
        <begin position="291"/>
        <end position="316"/>
    </location>
</feature>
<evidence type="ECO:0000313" key="3">
    <source>
        <dbReference type="Proteomes" id="UP000001116"/>
    </source>
</evidence>
<feature type="compositionally biased region" description="Low complexity" evidence="1">
    <location>
        <begin position="116"/>
        <end position="157"/>
    </location>
</feature>
<proteinExistence type="predicted"/>
<geneLocation type="plasmid" evidence="2 3">
    <name>pKRAD01</name>
</geneLocation>
<dbReference type="EMBL" id="CP000751">
    <property type="protein sequence ID" value="ABS06087.1"/>
    <property type="molecule type" value="Genomic_DNA"/>
</dbReference>